<reference evidence="3" key="1">
    <citation type="submission" date="2021-12" db="EMBL/GenBank/DDBJ databases">
        <authorList>
            <person name="King R."/>
        </authorList>
    </citation>
    <scope>NUCLEOTIDE SEQUENCE</scope>
</reference>
<dbReference type="GO" id="GO:0004061">
    <property type="term" value="F:arylformamidase activity"/>
    <property type="evidence" value="ECO:0007669"/>
    <property type="project" value="TreeGrafter"/>
</dbReference>
<dbReference type="Proteomes" id="UP001152759">
    <property type="component" value="Chromosome 4"/>
</dbReference>
<dbReference type="InterPro" id="IPR050300">
    <property type="entry name" value="GDXG_lipolytic_enzyme"/>
</dbReference>
<dbReference type="AlphaFoldDB" id="A0A9P0ACB5"/>
<dbReference type="InterPro" id="IPR029058">
    <property type="entry name" value="AB_hydrolase_fold"/>
</dbReference>
<feature type="domain" description="Alpha/beta hydrolase fold-3" evidence="2">
    <location>
        <begin position="82"/>
        <end position="265"/>
    </location>
</feature>
<evidence type="ECO:0000313" key="4">
    <source>
        <dbReference type="Proteomes" id="UP001152759"/>
    </source>
</evidence>
<dbReference type="Gene3D" id="3.40.50.1820">
    <property type="entry name" value="alpha/beta hydrolase"/>
    <property type="match status" value="1"/>
</dbReference>
<dbReference type="InterPro" id="IPR013094">
    <property type="entry name" value="AB_hydrolase_3"/>
</dbReference>
<dbReference type="SUPFAM" id="SSF53474">
    <property type="entry name" value="alpha/beta-Hydrolases"/>
    <property type="match status" value="1"/>
</dbReference>
<dbReference type="EMBL" id="OU963865">
    <property type="protein sequence ID" value="CAH0388310.1"/>
    <property type="molecule type" value="Genomic_DNA"/>
</dbReference>
<proteinExistence type="predicted"/>
<dbReference type="PANTHER" id="PTHR48081">
    <property type="entry name" value="AB HYDROLASE SUPERFAMILY PROTEIN C4A8.06C"/>
    <property type="match status" value="1"/>
</dbReference>
<dbReference type="Pfam" id="PF07859">
    <property type="entry name" value="Abhydrolase_3"/>
    <property type="match status" value="1"/>
</dbReference>
<name>A0A9P0ACB5_BEMTA</name>
<keyword evidence="1" id="KW-0378">Hydrolase</keyword>
<keyword evidence="4" id="KW-1185">Reference proteome</keyword>
<accession>A0A9P0ACB5</accession>
<organism evidence="3 4">
    <name type="scientific">Bemisia tabaci</name>
    <name type="common">Sweetpotato whitefly</name>
    <name type="synonym">Aleurodes tabaci</name>
    <dbReference type="NCBI Taxonomy" id="7038"/>
    <lineage>
        <taxon>Eukaryota</taxon>
        <taxon>Metazoa</taxon>
        <taxon>Ecdysozoa</taxon>
        <taxon>Arthropoda</taxon>
        <taxon>Hexapoda</taxon>
        <taxon>Insecta</taxon>
        <taxon>Pterygota</taxon>
        <taxon>Neoptera</taxon>
        <taxon>Paraneoptera</taxon>
        <taxon>Hemiptera</taxon>
        <taxon>Sternorrhyncha</taxon>
        <taxon>Aleyrodoidea</taxon>
        <taxon>Aleyrodidae</taxon>
        <taxon>Aleyrodinae</taxon>
        <taxon>Bemisia</taxon>
    </lineage>
</organism>
<gene>
    <name evidence="3" type="ORF">BEMITA_LOCUS7228</name>
</gene>
<dbReference type="PANTHER" id="PTHR48081:SF33">
    <property type="entry name" value="KYNURENINE FORMAMIDASE"/>
    <property type="match status" value="1"/>
</dbReference>
<evidence type="ECO:0000313" key="3">
    <source>
        <dbReference type="EMBL" id="CAH0388310.1"/>
    </source>
</evidence>
<evidence type="ECO:0000259" key="2">
    <source>
        <dbReference type="Pfam" id="PF07859"/>
    </source>
</evidence>
<protein>
    <recommendedName>
        <fullName evidence="2">Alpha/beta hydrolase fold-3 domain-containing protein</fullName>
    </recommendedName>
</protein>
<evidence type="ECO:0000256" key="1">
    <source>
        <dbReference type="ARBA" id="ARBA00022801"/>
    </source>
</evidence>
<sequence>MSSSNGTDDERNSELERLYSPSQWSHRYSAEEVIAKHIQIITQESEKVLKLFPKHELEVSYGHGDRQKCDIFYPTTGAPILAFIHGGMWQMMDRTQYRSVAAGFADAGFQVVVAGYDLAPTVTLAQMESQIQQLGSFLLSKAAESGSRGVWVCGHSAGAHLASLLLHYKPVVDNLLFQGVILICGLYNLDPLLDTSYNDALRLDREKAQDISPVNRGFCDKRVKILIITAEFDSPAFKQQSMAYFELMVKKSENITLLEIKNVDHFDIIEQMSNPKFELVSRIIEMVSNKVS</sequence>